<gene>
    <name evidence="2" type="ORF">A2799_00715</name>
</gene>
<feature type="transmembrane region" description="Helical" evidence="1">
    <location>
        <begin position="63"/>
        <end position="82"/>
    </location>
</feature>
<sequence>MPGGEKRGQKMHFSQKKLNIYRFFHDLTKLAKLEKINSMDTNPQVVFSWEAPLRAYKKTSTGVLRFYVAIALLLSLIVFFWGEKILVLPIWAVLFLFYVFTITVPPIVKNQITTFGIEGAEHTYRFEALARFYFTKRFDYYVLVIVGKPPFNYHMYFVVPDDETKKKVTEILSDHIMYQEYPEKTAIDRMIGLLSSLMPEA</sequence>
<name>A0A1F7GHQ1_9BACT</name>
<feature type="transmembrane region" description="Helical" evidence="1">
    <location>
        <begin position="88"/>
        <end position="108"/>
    </location>
</feature>
<evidence type="ECO:0000313" key="3">
    <source>
        <dbReference type="Proteomes" id="UP000176850"/>
    </source>
</evidence>
<reference evidence="2 3" key="1">
    <citation type="journal article" date="2016" name="Nat. Commun.">
        <title>Thousands of microbial genomes shed light on interconnected biogeochemical processes in an aquifer system.</title>
        <authorList>
            <person name="Anantharaman K."/>
            <person name="Brown C.T."/>
            <person name="Hug L.A."/>
            <person name="Sharon I."/>
            <person name="Castelle C.J."/>
            <person name="Probst A.J."/>
            <person name="Thomas B.C."/>
            <person name="Singh A."/>
            <person name="Wilkins M.J."/>
            <person name="Karaoz U."/>
            <person name="Brodie E.L."/>
            <person name="Williams K.H."/>
            <person name="Hubbard S.S."/>
            <person name="Banfield J.F."/>
        </authorList>
    </citation>
    <scope>NUCLEOTIDE SEQUENCE [LARGE SCALE GENOMIC DNA]</scope>
</reference>
<evidence type="ECO:0000256" key="1">
    <source>
        <dbReference type="SAM" id="Phobius"/>
    </source>
</evidence>
<protein>
    <recommendedName>
        <fullName evidence="4">DUF5673 domain-containing protein</fullName>
    </recommendedName>
</protein>
<dbReference type="EMBL" id="MFZH01000031">
    <property type="protein sequence ID" value="OGK18490.1"/>
    <property type="molecule type" value="Genomic_DNA"/>
</dbReference>
<organism evidence="2 3">
    <name type="scientific">Candidatus Roizmanbacteria bacterium RIFCSPHIGHO2_01_FULL_39_24</name>
    <dbReference type="NCBI Taxonomy" id="1802032"/>
    <lineage>
        <taxon>Bacteria</taxon>
        <taxon>Candidatus Roizmaniibacteriota</taxon>
    </lineage>
</organism>
<keyword evidence="1" id="KW-0812">Transmembrane</keyword>
<dbReference type="AlphaFoldDB" id="A0A1F7GHQ1"/>
<keyword evidence="1" id="KW-0472">Membrane</keyword>
<dbReference type="Proteomes" id="UP000176850">
    <property type="component" value="Unassembled WGS sequence"/>
</dbReference>
<evidence type="ECO:0008006" key="4">
    <source>
        <dbReference type="Google" id="ProtNLM"/>
    </source>
</evidence>
<keyword evidence="1" id="KW-1133">Transmembrane helix</keyword>
<evidence type="ECO:0000313" key="2">
    <source>
        <dbReference type="EMBL" id="OGK18490.1"/>
    </source>
</evidence>
<comment type="caution">
    <text evidence="2">The sequence shown here is derived from an EMBL/GenBank/DDBJ whole genome shotgun (WGS) entry which is preliminary data.</text>
</comment>
<accession>A0A1F7GHQ1</accession>
<proteinExistence type="predicted"/>